<dbReference type="STRING" id="1314751.GCA_001591425_04027"/>
<dbReference type="EMBL" id="CP018866">
    <property type="protein sequence ID" value="AST92201.1"/>
    <property type="molecule type" value="Genomic_DNA"/>
</dbReference>
<dbReference type="Proteomes" id="UP000215224">
    <property type="component" value="Chromosome"/>
</dbReference>
<evidence type="ECO:0000313" key="1">
    <source>
        <dbReference type="EMBL" id="AST92201.1"/>
    </source>
</evidence>
<name>A0A223KRT4_9BACI</name>
<dbReference type="KEGG" id="bcoh:BC6307_13355"/>
<accession>A0A223KRT4</accession>
<proteinExistence type="predicted"/>
<reference evidence="1 2" key="1">
    <citation type="submission" date="2016-12" db="EMBL/GenBank/DDBJ databases">
        <title>The whole genome sequencing and assembly of Bacillus cohnii DSM 6307T strain.</title>
        <authorList>
            <person name="Lee Y.-J."/>
            <person name="Yi H."/>
            <person name="Bahn Y.-S."/>
            <person name="Kim J.F."/>
            <person name="Lee D.-W."/>
        </authorList>
    </citation>
    <scope>NUCLEOTIDE SEQUENCE [LARGE SCALE GENOMIC DNA]</scope>
    <source>
        <strain evidence="1 2">DSM 6307</strain>
    </source>
</reference>
<organism evidence="1 2">
    <name type="scientific">Sutcliffiella cohnii</name>
    <dbReference type="NCBI Taxonomy" id="33932"/>
    <lineage>
        <taxon>Bacteria</taxon>
        <taxon>Bacillati</taxon>
        <taxon>Bacillota</taxon>
        <taxon>Bacilli</taxon>
        <taxon>Bacillales</taxon>
        <taxon>Bacillaceae</taxon>
        <taxon>Sutcliffiella</taxon>
    </lineage>
</organism>
<protein>
    <submittedName>
        <fullName evidence="1">Uncharacterized protein</fullName>
    </submittedName>
</protein>
<keyword evidence="2" id="KW-1185">Reference proteome</keyword>
<evidence type="ECO:0000313" key="2">
    <source>
        <dbReference type="Proteomes" id="UP000215224"/>
    </source>
</evidence>
<sequence length="64" mass="7724">MEQVMKPWKKKTIENRRSVLKLEIDYELATLYEALELNDVKKIRETKTKLKKLQEEMSSLQEVK</sequence>
<dbReference type="AlphaFoldDB" id="A0A223KRT4"/>
<gene>
    <name evidence="1" type="ORF">BC6307_13355</name>
</gene>
<dbReference type="RefSeq" id="WP_066420060.1">
    <property type="nucleotide sequence ID" value="NZ_CP018866.1"/>
</dbReference>